<dbReference type="InterPro" id="IPR007236">
    <property type="entry name" value="SlyX"/>
</dbReference>
<evidence type="ECO:0000313" key="3">
    <source>
        <dbReference type="EMBL" id="MDM7858558.1"/>
    </source>
</evidence>
<reference evidence="3 4" key="1">
    <citation type="submission" date="2023-06" db="EMBL/GenBank/DDBJ databases">
        <title>Thiopseudomonas sp. CY1220 draft genome sequence.</title>
        <authorList>
            <person name="Zhao G."/>
            <person name="An M."/>
        </authorList>
    </citation>
    <scope>NUCLEOTIDE SEQUENCE [LARGE SCALE GENOMIC DNA]</scope>
    <source>
        <strain evidence="3 4">CY1220</strain>
    </source>
</reference>
<dbReference type="HAMAP" id="MF_00715">
    <property type="entry name" value="SlyX"/>
    <property type="match status" value="1"/>
</dbReference>
<comment type="similarity">
    <text evidence="1">Belongs to the SlyX family.</text>
</comment>
<protein>
    <recommendedName>
        <fullName evidence="1">Protein SlyX homolog</fullName>
    </recommendedName>
</protein>
<dbReference type="Proteomes" id="UP001241056">
    <property type="component" value="Unassembled WGS sequence"/>
</dbReference>
<feature type="coiled-coil region" evidence="2">
    <location>
        <begin position="22"/>
        <end position="56"/>
    </location>
</feature>
<gene>
    <name evidence="1" type="primary">slyX</name>
    <name evidence="3" type="ORF">QEZ41_09780</name>
</gene>
<sequence>MSALESRLADLEIHQAFQDDTVQTLSDIIADQQQQIDKLKRQLELLDQRLQEQQSDLTEVPSDPPPHY</sequence>
<dbReference type="Pfam" id="PF04102">
    <property type="entry name" value="SlyX"/>
    <property type="match status" value="1"/>
</dbReference>
<evidence type="ECO:0000256" key="1">
    <source>
        <dbReference type="HAMAP-Rule" id="MF_00715"/>
    </source>
</evidence>
<evidence type="ECO:0000256" key="2">
    <source>
        <dbReference type="SAM" id="Coils"/>
    </source>
</evidence>
<comment type="caution">
    <text evidence="3">The sequence shown here is derived from an EMBL/GenBank/DDBJ whole genome shotgun (WGS) entry which is preliminary data.</text>
</comment>
<organism evidence="3 4">
    <name type="scientific">Thiopseudomonas acetoxidans</name>
    <dbReference type="NCBI Taxonomy" id="3041622"/>
    <lineage>
        <taxon>Bacteria</taxon>
        <taxon>Pseudomonadati</taxon>
        <taxon>Pseudomonadota</taxon>
        <taxon>Gammaproteobacteria</taxon>
        <taxon>Pseudomonadales</taxon>
        <taxon>Pseudomonadaceae</taxon>
        <taxon>Thiopseudomonas</taxon>
    </lineage>
</organism>
<keyword evidence="4" id="KW-1185">Reference proteome</keyword>
<keyword evidence="2" id="KW-0175">Coiled coil</keyword>
<name>A0ABT7SQT4_9GAMM</name>
<evidence type="ECO:0000313" key="4">
    <source>
        <dbReference type="Proteomes" id="UP001241056"/>
    </source>
</evidence>
<dbReference type="PANTHER" id="PTHR36508">
    <property type="entry name" value="PROTEIN SLYX"/>
    <property type="match status" value="1"/>
</dbReference>
<dbReference type="RefSeq" id="WP_289411304.1">
    <property type="nucleotide sequence ID" value="NZ_JAUCDY010000012.1"/>
</dbReference>
<dbReference type="Gene3D" id="1.20.5.300">
    <property type="match status" value="1"/>
</dbReference>
<accession>A0ABT7SQT4</accession>
<dbReference type="EMBL" id="JAUCDY010000012">
    <property type="protein sequence ID" value="MDM7858558.1"/>
    <property type="molecule type" value="Genomic_DNA"/>
</dbReference>
<dbReference type="PANTHER" id="PTHR36508:SF1">
    <property type="entry name" value="PROTEIN SLYX"/>
    <property type="match status" value="1"/>
</dbReference>
<proteinExistence type="inferred from homology"/>